<keyword evidence="5" id="KW-0067">ATP-binding</keyword>
<evidence type="ECO:0000256" key="1">
    <source>
        <dbReference type="ARBA" id="ARBA00022527"/>
    </source>
</evidence>
<evidence type="ECO:0000313" key="7">
    <source>
        <dbReference type="EMBL" id="KAK7354831.1"/>
    </source>
</evidence>
<keyword evidence="1" id="KW-0723">Serine/threonine-protein kinase</keyword>
<dbReference type="GO" id="GO:0004674">
    <property type="term" value="F:protein serine/threonine kinase activity"/>
    <property type="evidence" value="ECO:0007669"/>
    <property type="project" value="UniProtKB-KW"/>
</dbReference>
<evidence type="ECO:0000256" key="5">
    <source>
        <dbReference type="ARBA" id="ARBA00022840"/>
    </source>
</evidence>
<name>A0AAN9R118_PHACN</name>
<dbReference type="GO" id="GO:0005524">
    <property type="term" value="F:ATP binding"/>
    <property type="evidence" value="ECO:0007669"/>
    <property type="project" value="UniProtKB-KW"/>
</dbReference>
<dbReference type="EMBL" id="JAYMYR010000007">
    <property type="protein sequence ID" value="KAK7354831.1"/>
    <property type="molecule type" value="Genomic_DNA"/>
</dbReference>
<feature type="domain" description="Protein kinase" evidence="6">
    <location>
        <begin position="1"/>
        <end position="108"/>
    </location>
</feature>
<sequence length="108" mass="13121">MSRLHHPNIVKLHEVLASETNIYFILKLRRRALRENRERSIRRKSRRRHFQLLVSAIEYCHARRFPPRLDFGMCGCLLFGTCRWLKKTFQHKMKRGRMTTLSQSNRIN</sequence>
<proteinExistence type="predicted"/>
<evidence type="ECO:0000259" key="6">
    <source>
        <dbReference type="PROSITE" id="PS50011"/>
    </source>
</evidence>
<keyword evidence="8" id="KW-1185">Reference proteome</keyword>
<keyword evidence="2" id="KW-0808">Transferase</keyword>
<evidence type="ECO:0000256" key="3">
    <source>
        <dbReference type="ARBA" id="ARBA00022741"/>
    </source>
</evidence>
<comment type="caution">
    <text evidence="7">The sequence shown here is derived from an EMBL/GenBank/DDBJ whole genome shotgun (WGS) entry which is preliminary data.</text>
</comment>
<dbReference type="InterPro" id="IPR011009">
    <property type="entry name" value="Kinase-like_dom_sf"/>
</dbReference>
<dbReference type="PROSITE" id="PS50011">
    <property type="entry name" value="PROTEIN_KINASE_DOM"/>
    <property type="match status" value="1"/>
</dbReference>
<dbReference type="InterPro" id="IPR000719">
    <property type="entry name" value="Prot_kinase_dom"/>
</dbReference>
<dbReference type="PANTHER" id="PTHR43895">
    <property type="entry name" value="CALCIUM/CALMODULIN-DEPENDENT PROTEIN KINASE KINASE-RELATED"/>
    <property type="match status" value="1"/>
</dbReference>
<dbReference type="SUPFAM" id="SSF56112">
    <property type="entry name" value="Protein kinase-like (PK-like)"/>
    <property type="match status" value="1"/>
</dbReference>
<evidence type="ECO:0000256" key="2">
    <source>
        <dbReference type="ARBA" id="ARBA00022679"/>
    </source>
</evidence>
<dbReference type="Gene3D" id="1.10.510.10">
    <property type="entry name" value="Transferase(Phosphotransferase) domain 1"/>
    <property type="match status" value="1"/>
</dbReference>
<gene>
    <name evidence="7" type="ORF">VNO80_20344</name>
</gene>
<dbReference type="PANTHER" id="PTHR43895:SF151">
    <property type="entry name" value="CBL-INTERACTING SERINE_THREONINE-PROTEIN KINASE 11"/>
    <property type="match status" value="1"/>
</dbReference>
<protein>
    <recommendedName>
        <fullName evidence="6">Protein kinase domain-containing protein</fullName>
    </recommendedName>
</protein>
<keyword evidence="3" id="KW-0547">Nucleotide-binding</keyword>
<evidence type="ECO:0000313" key="8">
    <source>
        <dbReference type="Proteomes" id="UP001374584"/>
    </source>
</evidence>
<dbReference type="Proteomes" id="UP001374584">
    <property type="component" value="Unassembled WGS sequence"/>
</dbReference>
<keyword evidence="4" id="KW-0418">Kinase</keyword>
<dbReference type="GO" id="GO:0007165">
    <property type="term" value="P:signal transduction"/>
    <property type="evidence" value="ECO:0007669"/>
    <property type="project" value="TreeGrafter"/>
</dbReference>
<organism evidence="7 8">
    <name type="scientific">Phaseolus coccineus</name>
    <name type="common">Scarlet runner bean</name>
    <name type="synonym">Phaseolus multiflorus</name>
    <dbReference type="NCBI Taxonomy" id="3886"/>
    <lineage>
        <taxon>Eukaryota</taxon>
        <taxon>Viridiplantae</taxon>
        <taxon>Streptophyta</taxon>
        <taxon>Embryophyta</taxon>
        <taxon>Tracheophyta</taxon>
        <taxon>Spermatophyta</taxon>
        <taxon>Magnoliopsida</taxon>
        <taxon>eudicotyledons</taxon>
        <taxon>Gunneridae</taxon>
        <taxon>Pentapetalae</taxon>
        <taxon>rosids</taxon>
        <taxon>fabids</taxon>
        <taxon>Fabales</taxon>
        <taxon>Fabaceae</taxon>
        <taxon>Papilionoideae</taxon>
        <taxon>50 kb inversion clade</taxon>
        <taxon>NPAAA clade</taxon>
        <taxon>indigoferoid/millettioid clade</taxon>
        <taxon>Phaseoleae</taxon>
        <taxon>Phaseolus</taxon>
    </lineage>
</organism>
<accession>A0AAN9R118</accession>
<evidence type="ECO:0000256" key="4">
    <source>
        <dbReference type="ARBA" id="ARBA00022777"/>
    </source>
</evidence>
<dbReference type="AlphaFoldDB" id="A0AAN9R118"/>
<reference evidence="7 8" key="1">
    <citation type="submission" date="2024-01" db="EMBL/GenBank/DDBJ databases">
        <title>The genomes of 5 underutilized Papilionoideae crops provide insights into root nodulation and disease resistanc.</title>
        <authorList>
            <person name="Jiang F."/>
        </authorList>
    </citation>
    <scope>NUCLEOTIDE SEQUENCE [LARGE SCALE GENOMIC DNA]</scope>
    <source>
        <strain evidence="7">JINMINGXINNONG_FW02</strain>
        <tissue evidence="7">Leaves</tissue>
    </source>
</reference>